<dbReference type="InterPro" id="IPR027417">
    <property type="entry name" value="P-loop_NTPase"/>
</dbReference>
<evidence type="ECO:0000256" key="9">
    <source>
        <dbReference type="ARBA" id="ARBA00023136"/>
    </source>
</evidence>
<evidence type="ECO:0000313" key="17">
    <source>
        <dbReference type="EMBL" id="SGZ55564.1"/>
    </source>
</evidence>
<evidence type="ECO:0000256" key="6">
    <source>
        <dbReference type="ARBA" id="ARBA00022801"/>
    </source>
</evidence>
<evidence type="ECO:0000256" key="8">
    <source>
        <dbReference type="ARBA" id="ARBA00022927"/>
    </source>
</evidence>
<dbReference type="GO" id="GO:0005829">
    <property type="term" value="C:cytosol"/>
    <property type="evidence" value="ECO:0007669"/>
    <property type="project" value="TreeGrafter"/>
</dbReference>
<evidence type="ECO:0000256" key="4">
    <source>
        <dbReference type="ARBA" id="ARBA00022593"/>
    </source>
</evidence>
<dbReference type="Pfam" id="PF17862">
    <property type="entry name" value="AAA_lid_3"/>
    <property type="match status" value="1"/>
</dbReference>
<dbReference type="Pfam" id="PF09262">
    <property type="entry name" value="PEX-1N"/>
    <property type="match status" value="1"/>
</dbReference>
<evidence type="ECO:0000256" key="3">
    <source>
        <dbReference type="ARBA" id="ARBA00022448"/>
    </source>
</evidence>
<reference evidence="17 18" key="1">
    <citation type="submission" date="2016-10" db="EMBL/GenBank/DDBJ databases">
        <authorList>
            <person name="de Groot N.N."/>
        </authorList>
    </citation>
    <scope>NUCLEOTIDE SEQUENCE [LARGE SCALE GENOMIC DNA]</scope>
    <source>
        <strain evidence="17 18">CBS 141442</strain>
    </source>
</reference>
<feature type="domain" description="AAA+ ATPase" evidence="16">
    <location>
        <begin position="475"/>
        <end position="630"/>
    </location>
</feature>
<dbReference type="InterPro" id="IPR003593">
    <property type="entry name" value="AAA+_ATPase"/>
</dbReference>
<evidence type="ECO:0000259" key="16">
    <source>
        <dbReference type="SMART" id="SM00382"/>
    </source>
</evidence>
<dbReference type="Pfam" id="PF00004">
    <property type="entry name" value="AAA"/>
    <property type="match status" value="2"/>
</dbReference>
<dbReference type="Gene3D" id="3.10.330.10">
    <property type="match status" value="1"/>
</dbReference>
<dbReference type="InterPro" id="IPR009010">
    <property type="entry name" value="Asp_de-COase-like_dom_sf"/>
</dbReference>
<dbReference type="InterPro" id="IPR041569">
    <property type="entry name" value="AAA_lid_3"/>
</dbReference>
<dbReference type="SUPFAM" id="SSF54585">
    <property type="entry name" value="Cdc48 domain 2-like"/>
    <property type="match status" value="1"/>
</dbReference>
<evidence type="ECO:0000313" key="18">
    <source>
        <dbReference type="Proteomes" id="UP000182334"/>
    </source>
</evidence>
<dbReference type="Proteomes" id="UP000182334">
    <property type="component" value="Chromosome V"/>
</dbReference>
<evidence type="ECO:0000256" key="11">
    <source>
        <dbReference type="ARBA" id="ARBA00034532"/>
    </source>
</evidence>
<dbReference type="InterPro" id="IPR003959">
    <property type="entry name" value="ATPase_AAA_core"/>
</dbReference>
<dbReference type="SMART" id="SM00382">
    <property type="entry name" value="AAA"/>
    <property type="match status" value="2"/>
</dbReference>
<dbReference type="GO" id="GO:0005524">
    <property type="term" value="F:ATP binding"/>
    <property type="evidence" value="ECO:0007669"/>
    <property type="project" value="UniProtKB-KW"/>
</dbReference>
<dbReference type="EMBL" id="LT635760">
    <property type="protein sequence ID" value="SGZ55564.1"/>
    <property type="molecule type" value="Genomic_DNA"/>
</dbReference>
<proteinExistence type="inferred from homology"/>
<evidence type="ECO:0000256" key="7">
    <source>
        <dbReference type="ARBA" id="ARBA00022840"/>
    </source>
</evidence>
<gene>
    <name evidence="17" type="ORF">SAMEA4029010_CIC11G00000002748</name>
</gene>
<dbReference type="GO" id="GO:0005778">
    <property type="term" value="C:peroxisomal membrane"/>
    <property type="evidence" value="ECO:0007669"/>
    <property type="project" value="TreeGrafter"/>
</dbReference>
<evidence type="ECO:0000256" key="13">
    <source>
        <dbReference type="ARBA" id="ARBA00059626"/>
    </source>
</evidence>
<dbReference type="PANTHER" id="PTHR23077">
    <property type="entry name" value="AAA-FAMILY ATPASE"/>
    <property type="match status" value="1"/>
</dbReference>
<keyword evidence="9" id="KW-0472">Membrane</keyword>
<evidence type="ECO:0000256" key="2">
    <source>
        <dbReference type="ARBA" id="ARBA00006914"/>
    </source>
</evidence>
<evidence type="ECO:0000256" key="5">
    <source>
        <dbReference type="ARBA" id="ARBA00022741"/>
    </source>
</evidence>
<dbReference type="AlphaFoldDB" id="A0A1L0DGC3"/>
<keyword evidence="5" id="KW-0547">Nucleotide-binding</keyword>
<evidence type="ECO:0000256" key="10">
    <source>
        <dbReference type="ARBA" id="ARBA00032509"/>
    </source>
</evidence>
<keyword evidence="7" id="KW-0067">ATP-binding</keyword>
<dbReference type="SUPFAM" id="SSF52540">
    <property type="entry name" value="P-loop containing nucleoside triphosphate hydrolases"/>
    <property type="match status" value="2"/>
</dbReference>
<dbReference type="OrthoDB" id="2187at2759"/>
<feature type="domain" description="AAA+ ATPase" evidence="16">
    <location>
        <begin position="746"/>
        <end position="881"/>
    </location>
</feature>
<accession>A0A1L0DGC3</accession>
<keyword evidence="18" id="KW-1185">Reference proteome</keyword>
<dbReference type="InterPro" id="IPR029067">
    <property type="entry name" value="CDC48_domain_2-like_sf"/>
</dbReference>
<dbReference type="SUPFAM" id="SSF50692">
    <property type="entry name" value="ADC-like"/>
    <property type="match status" value="1"/>
</dbReference>
<dbReference type="FunFam" id="3.40.50.300:FF:000149">
    <property type="entry name" value="Nuclear valosin-containing protein-like"/>
    <property type="match status" value="1"/>
</dbReference>
<comment type="catalytic activity">
    <reaction evidence="12">
        <text>ATP + H2O = ADP + phosphate + H(+)</text>
        <dbReference type="Rhea" id="RHEA:13065"/>
        <dbReference type="ChEBI" id="CHEBI:15377"/>
        <dbReference type="ChEBI" id="CHEBI:15378"/>
        <dbReference type="ChEBI" id="CHEBI:30616"/>
        <dbReference type="ChEBI" id="CHEBI:43474"/>
        <dbReference type="ChEBI" id="CHEBI:456216"/>
    </reaction>
    <physiologicalReaction direction="left-to-right" evidence="12">
        <dbReference type="Rhea" id="RHEA:13066"/>
    </physiologicalReaction>
</comment>
<feature type="compositionally biased region" description="Polar residues" evidence="15">
    <location>
        <begin position="182"/>
        <end position="191"/>
    </location>
</feature>
<dbReference type="PROSITE" id="PS00674">
    <property type="entry name" value="AAA"/>
    <property type="match status" value="1"/>
</dbReference>
<evidence type="ECO:0000256" key="14">
    <source>
        <dbReference type="ARBA" id="ARBA00081751"/>
    </source>
</evidence>
<organism evidence="17 18">
    <name type="scientific">Sungouiella intermedia</name>
    <dbReference type="NCBI Taxonomy" id="45354"/>
    <lineage>
        <taxon>Eukaryota</taxon>
        <taxon>Fungi</taxon>
        <taxon>Dikarya</taxon>
        <taxon>Ascomycota</taxon>
        <taxon>Saccharomycotina</taxon>
        <taxon>Pichiomycetes</taxon>
        <taxon>Metschnikowiaceae</taxon>
        <taxon>Sungouiella</taxon>
    </lineage>
</organism>
<comment type="subcellular location">
    <subcellularLocation>
        <location evidence="1">Membrane</location>
    </subcellularLocation>
</comment>
<dbReference type="STRING" id="45354.A0A1L0DGC3"/>
<protein>
    <recommendedName>
        <fullName evidence="11">Peroxisomal ATPase PEX1</fullName>
    </recommendedName>
    <alternativeName>
        <fullName evidence="10">Peroxin-1</fullName>
    </alternativeName>
    <alternativeName>
        <fullName evidence="14">Peroxisome biosynthesis protein PAS1</fullName>
    </alternativeName>
</protein>
<keyword evidence="4" id="KW-0962">Peroxisome biogenesis</keyword>
<evidence type="ECO:0000256" key="15">
    <source>
        <dbReference type="SAM" id="MobiDB-lite"/>
    </source>
</evidence>
<evidence type="ECO:0000256" key="12">
    <source>
        <dbReference type="ARBA" id="ARBA00048778"/>
    </source>
</evidence>
<dbReference type="GO" id="GO:0016887">
    <property type="term" value="F:ATP hydrolysis activity"/>
    <property type="evidence" value="ECO:0007669"/>
    <property type="project" value="InterPro"/>
</dbReference>
<dbReference type="InterPro" id="IPR003960">
    <property type="entry name" value="ATPase_AAA_CS"/>
</dbReference>
<dbReference type="InterPro" id="IPR050168">
    <property type="entry name" value="AAA_ATPase_domain"/>
</dbReference>
<feature type="region of interest" description="Disordered" evidence="15">
    <location>
        <begin position="1038"/>
        <end position="1061"/>
    </location>
</feature>
<evidence type="ECO:0000256" key="1">
    <source>
        <dbReference type="ARBA" id="ARBA00004370"/>
    </source>
</evidence>
<comment type="function">
    <text evidence="13">Component of the PEX1-PEX6 AAA ATPase complex involved in peroxisome biosynthesis. The complex acts as a protein dislocase complex that mediates the ATP-dependent extraction of the PEX5 receptor from peroxisomal membranes, an essential step for PEX5 recycling. Specifically recognizes PEX5 monoubiquitinated at 'Cys-6', and pulls it out of the peroxisome lumen through the PEX2-PEX10-PEX12 retrotranslocation channel. Extraction by the PEX1-PEX6 AAA ATPase complex is accompanied by unfolding of the TPR repeats and release of bound cargo from PEX5.</text>
</comment>
<name>A0A1L0DGC3_9ASCO</name>
<feature type="region of interest" description="Disordered" evidence="15">
    <location>
        <begin position="178"/>
        <end position="197"/>
    </location>
</feature>
<dbReference type="InterPro" id="IPR015342">
    <property type="entry name" value="PEX1-N_C-lobe"/>
</dbReference>
<sequence>MEGTLINLSFRQSWNNLVDLPANLSSVLYNANVSPQEVIVELVLQSQQKSYVGWSGMSSDGPKIVSMDPIFAHSLKLADKQLLTVNVKIRNPKTSTIFLEPEHSSDWELVELHSSYIESKLIEQSRCVALNQVLVVYPTKTSSVRLLVKDIGNPEFTYALIDPFAEISIAPKLKERKKRTSSHSVKSAKSNRSTHEDANVGPCVLKRGIGLPNDLFLEAQCKENSKAIEVYANLNELLHIFNRADFVSVSIVLGPSVKAEHPGLESNQKHNSGLTKDKDSVHLVENPNVIAKLVSYPSAPANTVGLSKDLATMLNVEGMIGFKVVLKAAVKNVSKRPSTFVIHPYIVQTKKTEAINLNSGLKGEVQSKLSQGISLFLYEKGNMITDSPITNMTRIPAIPGVLPHGGILCFKRIDDPYAWIKPYSLEGKTPPKIEIGQELPRASTFVENILQLDPSPLYGSDLTLDDIVDHIVSFNNSGIMLHGPSGCGKTLILQHATRKLRHCGFFVKFISCETIMNESIDQLCNNFSKWINEAVWYEPSVLILDNLDKILSAEVEHGDSSVSNQLSEFLNSHIQKVNSQNKTNISLLVSGVSKDSFNKALSLSHLIEDYIHLRAPQKIARHEILNEYLVNHLGCSIKFDIMDIVLETEGYLPNDLKVLSDRIFYECLYQKQLTNCRDLQLTVTKSMLEKAISGYQPSNLRGVKLQKSTTGWEDIGGLTEAKNVLLETLEWPTRYAPIFQNCPLRLRSGILLYGYPGCGKTLLASAIAGQSGLNFISIKGPEILNKYIGASEQSVRELFDRAQAAKPCILFFDEFDSIAPKRGHDSTGVTDRVVNQMLTQMDGAEGLDGVYVLAATSRPDLIDSALLRPGRLDKSIICDMPKFDDRFDILQRICLKMELSEDVDLRKVAQNTAGFSGADMQGLGYNAYLKAVHEKLAEQETVLASVSSDDKTYEFFQINSEKLKSRSLKPSDKVRLLHQIEKILSNPEGMFEGSGKKSDESLAVVIRQCHFDESLDETKPSISASEKAKLTKIYTQFSTGRDGNMPDGAASNDIGGRTTLM</sequence>
<dbReference type="Gene3D" id="3.40.50.300">
    <property type="entry name" value="P-loop containing nucleotide triphosphate hydrolases"/>
    <property type="match status" value="2"/>
</dbReference>
<keyword evidence="3" id="KW-0813">Transport</keyword>
<keyword evidence="8" id="KW-0653">Protein transport</keyword>
<dbReference type="CDD" id="cd19526">
    <property type="entry name" value="RecA-like_PEX1_r2"/>
    <property type="match status" value="1"/>
</dbReference>
<dbReference type="GO" id="GO:0016558">
    <property type="term" value="P:protein import into peroxisome matrix"/>
    <property type="evidence" value="ECO:0007669"/>
    <property type="project" value="TreeGrafter"/>
</dbReference>
<dbReference type="Gene3D" id="1.10.8.60">
    <property type="match status" value="2"/>
</dbReference>
<dbReference type="PANTHER" id="PTHR23077:SF12">
    <property type="entry name" value="PEROXISOMAL ATPASE PEX1"/>
    <property type="match status" value="1"/>
</dbReference>
<comment type="similarity">
    <text evidence="2">Belongs to the AAA ATPase family.</text>
</comment>
<keyword evidence="6" id="KW-0378">Hydrolase</keyword>